<evidence type="ECO:0000259" key="5">
    <source>
        <dbReference type="PROSITE" id="PS01124"/>
    </source>
</evidence>
<dbReference type="PROSITE" id="PS01124">
    <property type="entry name" value="HTH_ARAC_FAMILY_2"/>
    <property type="match status" value="1"/>
</dbReference>
<dbReference type="Proteomes" id="UP001589896">
    <property type="component" value="Unassembled WGS sequence"/>
</dbReference>
<evidence type="ECO:0000256" key="1">
    <source>
        <dbReference type="ARBA" id="ARBA00023015"/>
    </source>
</evidence>
<keyword evidence="1" id="KW-0805">Transcription regulation</keyword>
<comment type="caution">
    <text evidence="6">The sequence shown here is derived from an EMBL/GenBank/DDBJ whole genome shotgun (WGS) entry which is preliminary data.</text>
</comment>
<dbReference type="SUPFAM" id="SSF51215">
    <property type="entry name" value="Regulatory protein AraC"/>
    <property type="match status" value="1"/>
</dbReference>
<organism evidence="6 7">
    <name type="scientific">Lysobacter korlensis</name>
    <dbReference type="NCBI Taxonomy" id="553636"/>
    <lineage>
        <taxon>Bacteria</taxon>
        <taxon>Pseudomonadati</taxon>
        <taxon>Pseudomonadota</taxon>
        <taxon>Gammaproteobacteria</taxon>
        <taxon>Lysobacterales</taxon>
        <taxon>Lysobacteraceae</taxon>
        <taxon>Lysobacter</taxon>
    </lineage>
</organism>
<keyword evidence="4" id="KW-0804">Transcription</keyword>
<dbReference type="Gene3D" id="1.10.10.60">
    <property type="entry name" value="Homeodomain-like"/>
    <property type="match status" value="2"/>
</dbReference>
<evidence type="ECO:0000313" key="6">
    <source>
        <dbReference type="EMBL" id="MFC0680120.1"/>
    </source>
</evidence>
<dbReference type="SMART" id="SM00342">
    <property type="entry name" value="HTH_ARAC"/>
    <property type="match status" value="1"/>
</dbReference>
<keyword evidence="7" id="KW-1185">Reference proteome</keyword>
<sequence length="306" mass="33111">MMFAPGALRPSSTVNISSYSPGARFGPRRMTDYELVWMLTGSARWTVRRPSATMGAAEEHLASVRLEPGTVALGIRGTDELYEWDAVHGASHAWVHFEVDPAAERAILDRLVGSDVPPVRELARAEPLGALTDYLLALARAGSDEGRRRSDEMVALFVDLLLSGPVPGPAPASMSPLIAAALDFVRQAWRNDGHRILSLAEIAEAAGVSSAHLSREFSKSFGVGLIHALELVRLGRAAIALQRSNLNVEEVSREAGFVSPFYFSRRFSAAYGQPPGRYRNLRAGAGDPLSPLTTAGLMPVWQLLTR</sequence>
<evidence type="ECO:0000313" key="7">
    <source>
        <dbReference type="Proteomes" id="UP001589896"/>
    </source>
</evidence>
<dbReference type="PANTHER" id="PTHR46796">
    <property type="entry name" value="HTH-TYPE TRANSCRIPTIONAL ACTIVATOR RHAS-RELATED"/>
    <property type="match status" value="1"/>
</dbReference>
<accession>A0ABV6RT11</accession>
<evidence type="ECO:0000256" key="4">
    <source>
        <dbReference type="ARBA" id="ARBA00023163"/>
    </source>
</evidence>
<evidence type="ECO:0000256" key="3">
    <source>
        <dbReference type="ARBA" id="ARBA00023159"/>
    </source>
</evidence>
<protein>
    <submittedName>
        <fullName evidence="6">Helix-turn-helix transcriptional regulator</fullName>
    </submittedName>
</protein>
<name>A0ABV6RT11_9GAMM</name>
<dbReference type="RefSeq" id="WP_386671576.1">
    <property type="nucleotide sequence ID" value="NZ_JBHLTG010000005.1"/>
</dbReference>
<reference evidence="6 7" key="1">
    <citation type="submission" date="2024-09" db="EMBL/GenBank/DDBJ databases">
        <authorList>
            <person name="Sun Q."/>
            <person name="Mori K."/>
        </authorList>
    </citation>
    <scope>NUCLEOTIDE SEQUENCE [LARGE SCALE GENOMIC DNA]</scope>
    <source>
        <strain evidence="6 7">KCTC 23076</strain>
    </source>
</reference>
<dbReference type="InterPro" id="IPR018060">
    <property type="entry name" value="HTH_AraC"/>
</dbReference>
<feature type="domain" description="HTH araC/xylS-type" evidence="5">
    <location>
        <begin position="179"/>
        <end position="281"/>
    </location>
</feature>
<keyword evidence="3" id="KW-0010">Activator</keyword>
<dbReference type="Pfam" id="PF12833">
    <property type="entry name" value="HTH_18"/>
    <property type="match status" value="1"/>
</dbReference>
<dbReference type="PROSITE" id="PS00041">
    <property type="entry name" value="HTH_ARAC_FAMILY_1"/>
    <property type="match status" value="1"/>
</dbReference>
<dbReference type="EMBL" id="JBHLTG010000005">
    <property type="protein sequence ID" value="MFC0680120.1"/>
    <property type="molecule type" value="Genomic_DNA"/>
</dbReference>
<dbReference type="InterPro" id="IPR037923">
    <property type="entry name" value="HTH-like"/>
</dbReference>
<evidence type="ECO:0000256" key="2">
    <source>
        <dbReference type="ARBA" id="ARBA00023125"/>
    </source>
</evidence>
<dbReference type="SUPFAM" id="SSF46689">
    <property type="entry name" value="Homeodomain-like"/>
    <property type="match status" value="1"/>
</dbReference>
<gene>
    <name evidence="6" type="ORF">ACFFGH_19975</name>
</gene>
<keyword evidence="2" id="KW-0238">DNA-binding</keyword>
<dbReference type="InterPro" id="IPR018062">
    <property type="entry name" value="HTH_AraC-typ_CS"/>
</dbReference>
<dbReference type="InterPro" id="IPR009057">
    <property type="entry name" value="Homeodomain-like_sf"/>
</dbReference>
<proteinExistence type="predicted"/>
<dbReference type="InterPro" id="IPR050204">
    <property type="entry name" value="AraC_XylS_family_regulators"/>
</dbReference>